<keyword evidence="9" id="KW-0732">Signal</keyword>
<evidence type="ECO:0000256" key="5">
    <source>
        <dbReference type="ARBA" id="ARBA00022982"/>
    </source>
</evidence>
<feature type="chain" id="PRO_5003075536" description="Pseudoazurin" evidence="9">
    <location>
        <begin position="21"/>
        <end position="144"/>
    </location>
</feature>
<keyword evidence="5" id="KW-0249">Electron transport</keyword>
<sequence>MRSLALALLPLLLSGLPARAEVHEVKMLNRNASGGMVYEPDFLRLRPGDRVRFIATHATHNAATIPAMLPPGATPFRGRIDEEIEVAFTVPGTYGIQCVPHYAMGMVMLVQVGDGPVEEAALPDALPPRARQRLGEIIARARGG</sequence>
<dbReference type="EMBL" id="ADVL01000183">
    <property type="protein sequence ID" value="EFH12671.1"/>
    <property type="molecule type" value="Genomic_DNA"/>
</dbReference>
<dbReference type="OrthoDB" id="7510199at2"/>
<accession>D5RJ54</accession>
<dbReference type="InterPro" id="IPR000923">
    <property type="entry name" value="BlueCu_1"/>
</dbReference>
<evidence type="ECO:0000259" key="10">
    <source>
        <dbReference type="Pfam" id="PF00127"/>
    </source>
</evidence>
<comment type="subcellular location">
    <subcellularLocation>
        <location evidence="1">Periplasm</location>
    </subcellularLocation>
</comment>
<evidence type="ECO:0000313" key="12">
    <source>
        <dbReference type="Proteomes" id="UP000005324"/>
    </source>
</evidence>
<dbReference type="RefSeq" id="WP_007004173.1">
    <property type="nucleotide sequence ID" value="NZ_GG770778.1"/>
</dbReference>
<keyword evidence="3 8" id="KW-0479">Metal-binding</keyword>
<keyword evidence="2" id="KW-0813">Transport</keyword>
<evidence type="ECO:0000256" key="9">
    <source>
        <dbReference type="SAM" id="SignalP"/>
    </source>
</evidence>
<comment type="caution">
    <text evidence="11">The sequence shown here is derived from an EMBL/GenBank/DDBJ whole genome shotgun (WGS) entry which is preliminary data.</text>
</comment>
<feature type="binding site" evidence="8">
    <location>
        <position position="106"/>
    </location>
    <ligand>
        <name>Cu cation</name>
        <dbReference type="ChEBI" id="CHEBI:23378"/>
    </ligand>
</feature>
<proteinExistence type="predicted"/>
<dbReference type="AlphaFoldDB" id="D5RJ54"/>
<evidence type="ECO:0000256" key="1">
    <source>
        <dbReference type="ARBA" id="ARBA00004418"/>
    </source>
</evidence>
<evidence type="ECO:0000256" key="3">
    <source>
        <dbReference type="ARBA" id="ARBA00022723"/>
    </source>
</evidence>
<dbReference type="InterPro" id="IPR008972">
    <property type="entry name" value="Cupredoxin"/>
</dbReference>
<dbReference type="InterPro" id="IPR001235">
    <property type="entry name" value="Copper_blue_Plastocyanin"/>
</dbReference>
<dbReference type="Gene3D" id="2.60.40.420">
    <property type="entry name" value="Cupredoxins - blue copper proteins"/>
    <property type="match status" value="1"/>
</dbReference>
<keyword evidence="6 8" id="KW-0186">Copper</keyword>
<keyword evidence="12" id="KW-1185">Reference proteome</keyword>
<comment type="cofactor">
    <cofactor evidence="8">
        <name>Cu cation</name>
        <dbReference type="ChEBI" id="CHEBI:23378"/>
    </cofactor>
    <text evidence="8">Binds 1 copper ion per subunit.</text>
</comment>
<dbReference type="GO" id="GO:0042597">
    <property type="term" value="C:periplasmic space"/>
    <property type="evidence" value="ECO:0007669"/>
    <property type="project" value="UniProtKB-SubCell"/>
</dbReference>
<name>D5RJ54_9PROT</name>
<dbReference type="Pfam" id="PF00127">
    <property type="entry name" value="Copper-bind"/>
    <property type="match status" value="1"/>
</dbReference>
<feature type="signal peptide" evidence="9">
    <location>
        <begin position="1"/>
        <end position="20"/>
    </location>
</feature>
<reference evidence="11 12" key="1">
    <citation type="submission" date="2010-04" db="EMBL/GenBank/DDBJ databases">
        <authorList>
            <person name="Qin X."/>
            <person name="Bachman B."/>
            <person name="Battles P."/>
            <person name="Bell A."/>
            <person name="Bess C."/>
            <person name="Bickham C."/>
            <person name="Chaboub L."/>
            <person name="Chen D."/>
            <person name="Coyle M."/>
            <person name="Deiros D.R."/>
            <person name="Dinh H."/>
            <person name="Forbes L."/>
            <person name="Fowler G."/>
            <person name="Francisco L."/>
            <person name="Fu Q."/>
            <person name="Gubbala S."/>
            <person name="Hale W."/>
            <person name="Han Y."/>
            <person name="Hemphill L."/>
            <person name="Highlander S.K."/>
            <person name="Hirani K."/>
            <person name="Hogues M."/>
            <person name="Jackson L."/>
            <person name="Jakkamsetti A."/>
            <person name="Javaid M."/>
            <person name="Jiang H."/>
            <person name="Korchina V."/>
            <person name="Kovar C."/>
            <person name="Lara F."/>
            <person name="Lee S."/>
            <person name="Mata R."/>
            <person name="Mathew T."/>
            <person name="Moen C."/>
            <person name="Morales K."/>
            <person name="Munidasa M."/>
            <person name="Nazareth L."/>
            <person name="Ngo R."/>
            <person name="Nguyen L."/>
            <person name="Okwuonu G."/>
            <person name="Ongeri F."/>
            <person name="Patil S."/>
            <person name="Petrosino J."/>
            <person name="Pham C."/>
            <person name="Pham P."/>
            <person name="Pu L.-L."/>
            <person name="Puazo M."/>
            <person name="Raj R."/>
            <person name="Reid J."/>
            <person name="Rouhana J."/>
            <person name="Saada N."/>
            <person name="Shang Y."/>
            <person name="Simmons D."/>
            <person name="Thornton R."/>
            <person name="Warren J."/>
            <person name="Weissenberger G."/>
            <person name="Zhang J."/>
            <person name="Zhang L."/>
            <person name="Zhou C."/>
            <person name="Zhu D."/>
            <person name="Muzny D."/>
            <person name="Worley K."/>
            <person name="Gibbs R."/>
        </authorList>
    </citation>
    <scope>NUCLEOTIDE SEQUENCE [LARGE SCALE GENOMIC DNA]</scope>
    <source>
        <strain evidence="11 12">ATCC 49957</strain>
    </source>
</reference>
<evidence type="ECO:0000256" key="4">
    <source>
        <dbReference type="ARBA" id="ARBA00022764"/>
    </source>
</evidence>
<dbReference type="SUPFAM" id="SSF49503">
    <property type="entry name" value="Cupredoxins"/>
    <property type="match status" value="1"/>
</dbReference>
<dbReference type="GO" id="GO:0005507">
    <property type="term" value="F:copper ion binding"/>
    <property type="evidence" value="ECO:0007669"/>
    <property type="project" value="UniProtKB-UniRule"/>
</dbReference>
<dbReference type="PRINTS" id="PR00156">
    <property type="entry name" value="COPPERBLUE"/>
</dbReference>
<dbReference type="CDD" id="cd04218">
    <property type="entry name" value="Pseudoazurin"/>
    <property type="match status" value="1"/>
</dbReference>
<feature type="binding site" evidence="8">
    <location>
        <position position="60"/>
    </location>
    <ligand>
        <name>Cu cation</name>
        <dbReference type="ChEBI" id="CHEBI:23378"/>
    </ligand>
</feature>
<evidence type="ECO:0000256" key="2">
    <source>
        <dbReference type="ARBA" id="ARBA00022448"/>
    </source>
</evidence>
<dbReference type="GO" id="GO:0009055">
    <property type="term" value="F:electron transfer activity"/>
    <property type="evidence" value="ECO:0007669"/>
    <property type="project" value="InterPro"/>
</dbReference>
<gene>
    <name evidence="11" type="ORF">HMPREF0731_1114</name>
</gene>
<evidence type="ECO:0000256" key="8">
    <source>
        <dbReference type="PIRSR" id="PIRSR602386-1"/>
    </source>
</evidence>
<dbReference type="HOGENOM" id="CLU_124330_0_0_5"/>
<organism evidence="11 12">
    <name type="scientific">Pseudoroseomonas cervicalis ATCC 49957</name>
    <dbReference type="NCBI Taxonomy" id="525371"/>
    <lineage>
        <taxon>Bacteria</taxon>
        <taxon>Pseudomonadati</taxon>
        <taxon>Pseudomonadota</taxon>
        <taxon>Alphaproteobacteria</taxon>
        <taxon>Acetobacterales</taxon>
        <taxon>Roseomonadaceae</taxon>
        <taxon>Roseomonas</taxon>
    </lineage>
</organism>
<evidence type="ECO:0000256" key="6">
    <source>
        <dbReference type="ARBA" id="ARBA00023008"/>
    </source>
</evidence>
<evidence type="ECO:0000256" key="7">
    <source>
        <dbReference type="NCBIfam" id="TIGR02375"/>
    </source>
</evidence>
<dbReference type="InterPro" id="IPR012745">
    <property type="entry name" value="Pseudoazurin"/>
</dbReference>
<dbReference type="PRINTS" id="PR00155">
    <property type="entry name" value="AMICYANIN"/>
</dbReference>
<dbReference type="InterPro" id="IPR002386">
    <property type="entry name" value="Amicyanin/Pseudoazurin"/>
</dbReference>
<feature type="domain" description="Blue (type 1) copper" evidence="10">
    <location>
        <begin position="26"/>
        <end position="112"/>
    </location>
</feature>
<feature type="binding site" evidence="8">
    <location>
        <position position="101"/>
    </location>
    <ligand>
        <name>Cu cation</name>
        <dbReference type="ChEBI" id="CHEBI:23378"/>
    </ligand>
</feature>
<keyword evidence="4" id="KW-0574">Periplasm</keyword>
<dbReference type="NCBIfam" id="TIGR02375">
    <property type="entry name" value="pseudoazurin"/>
    <property type="match status" value="1"/>
</dbReference>
<dbReference type="Proteomes" id="UP000005324">
    <property type="component" value="Unassembled WGS sequence"/>
</dbReference>
<feature type="binding site" evidence="8">
    <location>
        <position position="98"/>
    </location>
    <ligand>
        <name>Cu cation</name>
        <dbReference type="ChEBI" id="CHEBI:23378"/>
    </ligand>
</feature>
<protein>
    <recommendedName>
        <fullName evidence="7">Pseudoazurin</fullName>
    </recommendedName>
</protein>
<evidence type="ECO:0000313" key="11">
    <source>
        <dbReference type="EMBL" id="EFH12671.1"/>
    </source>
</evidence>